<keyword evidence="4" id="KW-0805">Transcription regulation</keyword>
<evidence type="ECO:0000256" key="3">
    <source>
        <dbReference type="ARBA" id="ARBA00022737"/>
    </source>
</evidence>
<dbReference type="Pfam" id="PF00400">
    <property type="entry name" value="WD40"/>
    <property type="match status" value="2"/>
</dbReference>
<feature type="compositionally biased region" description="Polar residues" evidence="7">
    <location>
        <begin position="487"/>
        <end position="497"/>
    </location>
</feature>
<gene>
    <name evidence="8" type="ORF">EIP91_005744</name>
</gene>
<evidence type="ECO:0000256" key="4">
    <source>
        <dbReference type="ARBA" id="ARBA00023015"/>
    </source>
</evidence>
<evidence type="ECO:0000256" key="2">
    <source>
        <dbReference type="ARBA" id="ARBA00022574"/>
    </source>
</evidence>
<feature type="repeat" description="WD" evidence="6">
    <location>
        <begin position="266"/>
        <end position="299"/>
    </location>
</feature>
<dbReference type="Gene3D" id="2.130.10.10">
    <property type="entry name" value="YVTN repeat-like/Quinoprotein amine dehydrogenase"/>
    <property type="match status" value="1"/>
</dbReference>
<keyword evidence="2 6" id="KW-0853">WD repeat</keyword>
<dbReference type="InterPro" id="IPR001680">
    <property type="entry name" value="WD40_rpt"/>
</dbReference>
<evidence type="ECO:0000256" key="6">
    <source>
        <dbReference type="PROSITE-ProRule" id="PRU00221"/>
    </source>
</evidence>
<dbReference type="SUPFAM" id="SSF50978">
    <property type="entry name" value="WD40 repeat-like"/>
    <property type="match status" value="1"/>
</dbReference>
<keyword evidence="3" id="KW-0677">Repeat</keyword>
<reference evidence="8 9" key="1">
    <citation type="submission" date="2018-11" db="EMBL/GenBank/DDBJ databases">
        <title>Genome assembly of Steccherinum ochraceum LE-BIN_3174, the white-rot fungus of the Steccherinaceae family (The Residual Polyporoid clade, Polyporales, Basidiomycota).</title>
        <authorList>
            <person name="Fedorova T.V."/>
            <person name="Glazunova O.A."/>
            <person name="Landesman E.O."/>
            <person name="Moiseenko K.V."/>
            <person name="Psurtseva N.V."/>
            <person name="Savinova O.S."/>
            <person name="Shakhova N.V."/>
            <person name="Tyazhelova T.V."/>
            <person name="Vasina D.V."/>
        </authorList>
    </citation>
    <scope>NUCLEOTIDE SEQUENCE [LARGE SCALE GENOMIC DNA]</scope>
    <source>
        <strain evidence="8 9">LE-BIN_3174</strain>
    </source>
</reference>
<dbReference type="PROSITE" id="PS50294">
    <property type="entry name" value="WD_REPEATS_REGION"/>
    <property type="match status" value="1"/>
</dbReference>
<dbReference type="PANTHER" id="PTHR10253">
    <property type="entry name" value="POLYCOMB PROTEIN"/>
    <property type="match status" value="1"/>
</dbReference>
<dbReference type="STRING" id="92696.A0A4R0RMD0"/>
<protein>
    <submittedName>
        <fullName evidence="8">Uncharacterized protein</fullName>
    </submittedName>
</protein>
<keyword evidence="5" id="KW-0804">Transcription</keyword>
<feature type="region of interest" description="Disordered" evidence="7">
    <location>
        <begin position="474"/>
        <end position="517"/>
    </location>
</feature>
<evidence type="ECO:0000313" key="8">
    <source>
        <dbReference type="EMBL" id="TCD69920.1"/>
    </source>
</evidence>
<proteinExistence type="inferred from homology"/>
<keyword evidence="9" id="KW-1185">Reference proteome</keyword>
<name>A0A4R0RMD0_9APHY</name>
<dbReference type="InterPro" id="IPR019775">
    <property type="entry name" value="WD40_repeat_CS"/>
</dbReference>
<dbReference type="PROSITE" id="PS00678">
    <property type="entry name" value="WD_REPEATS_1"/>
    <property type="match status" value="1"/>
</dbReference>
<dbReference type="InterPro" id="IPR051243">
    <property type="entry name" value="PcG_WD-repeat"/>
</dbReference>
<dbReference type="EMBL" id="RWJN01000031">
    <property type="protein sequence ID" value="TCD69920.1"/>
    <property type="molecule type" value="Genomic_DNA"/>
</dbReference>
<dbReference type="OrthoDB" id="7318948at2759"/>
<comment type="similarity">
    <text evidence="1">Belongs to the WD repeat ESC family.</text>
</comment>
<dbReference type="InterPro" id="IPR036322">
    <property type="entry name" value="WD40_repeat_dom_sf"/>
</dbReference>
<dbReference type="InterPro" id="IPR015943">
    <property type="entry name" value="WD40/YVTN_repeat-like_dom_sf"/>
</dbReference>
<evidence type="ECO:0000256" key="7">
    <source>
        <dbReference type="SAM" id="MobiDB-lite"/>
    </source>
</evidence>
<dbReference type="SMART" id="SM00320">
    <property type="entry name" value="WD40"/>
    <property type="match status" value="3"/>
</dbReference>
<organism evidence="8 9">
    <name type="scientific">Steccherinum ochraceum</name>
    <dbReference type="NCBI Taxonomy" id="92696"/>
    <lineage>
        <taxon>Eukaryota</taxon>
        <taxon>Fungi</taxon>
        <taxon>Dikarya</taxon>
        <taxon>Basidiomycota</taxon>
        <taxon>Agaricomycotina</taxon>
        <taxon>Agaricomycetes</taxon>
        <taxon>Polyporales</taxon>
        <taxon>Steccherinaceae</taxon>
        <taxon>Steccherinum</taxon>
    </lineage>
</organism>
<accession>A0A4R0RMD0</accession>
<comment type="caution">
    <text evidence="8">The sequence shown here is derived from an EMBL/GenBank/DDBJ whole genome shotgun (WGS) entry which is preliminary data.</text>
</comment>
<dbReference type="Proteomes" id="UP000292702">
    <property type="component" value="Unassembled WGS sequence"/>
</dbReference>
<feature type="compositionally biased region" description="Acidic residues" evidence="7">
    <location>
        <begin position="475"/>
        <end position="485"/>
    </location>
</feature>
<sequence>MDTDNDNSLGGEDAQARRVPWFRCTPSPQSEPFILARPISRQGNATDPPFYTSRVFPWNVESLERLYYGELLNTESDVTHWKNVVEKWQGAICVGSSSKIVVFPHYASRKRRAFEILLPKPPKPLKTSCFGKYVKPPPKFEVRCVAWALRGGNQRMDPVILFSANSLIFVIDANSREDLGTIRVHGGEITSLATHPTHPYWFCATSKDMTTRMYTLEHPARQVPNNPPWPPSKHHSHAGPAFGLMSSEPEGNGIGRCLAVFVGGRSGGHQAAVNSVAFHPFLPLIATCGMDHCLKIWDIMTLTENKLLREDKPLFSTDNVHKAGVRSVHWLNQDTLISYSVPAIMRTEGGTGKGFYNEPGTVVIWRWLAFDRFFPADPSLRRVSRGCASDYRGSQSFKVLAEYSLPMDCKFVDVHYDPRTHDPILLVIPPDSKKIHIVNMTHFKAREPPPFPLDQDPNAPPENELPELARRIEASEDEDEEDEEASQTQDGDQSRSAPQKSPWPQLPPPRPLLRSVPGWEVGGLERAAQQTGTTLPNVDACEVTAGGTVIVGVGKRSTLYIWRLDDKAATIPSS</sequence>
<evidence type="ECO:0000256" key="5">
    <source>
        <dbReference type="ARBA" id="ARBA00023163"/>
    </source>
</evidence>
<evidence type="ECO:0000313" key="9">
    <source>
        <dbReference type="Proteomes" id="UP000292702"/>
    </source>
</evidence>
<dbReference type="AlphaFoldDB" id="A0A4R0RMD0"/>
<evidence type="ECO:0000256" key="1">
    <source>
        <dbReference type="ARBA" id="ARBA00008075"/>
    </source>
</evidence>
<dbReference type="PROSITE" id="PS50082">
    <property type="entry name" value="WD_REPEATS_2"/>
    <property type="match status" value="1"/>
</dbReference>